<dbReference type="AlphaFoldDB" id="A0A4Y8N1A0"/>
<name>A0A4Y8N1A0_9BURK</name>
<comment type="caution">
    <text evidence="1">The sequence shown here is derived from an EMBL/GenBank/DDBJ whole genome shotgun (WGS) entry which is preliminary data.</text>
</comment>
<proteinExistence type="predicted"/>
<dbReference type="Proteomes" id="UP000297385">
    <property type="component" value="Unassembled WGS sequence"/>
</dbReference>
<protein>
    <submittedName>
        <fullName evidence="1">Uncharacterized protein</fullName>
    </submittedName>
</protein>
<gene>
    <name evidence="1" type="ORF">E2553_00180</name>
</gene>
<accession>A0A4Y8N1A0</accession>
<dbReference type="GeneID" id="97307203"/>
<organism evidence="1 2">
    <name type="scientific">Paraburkholderia dipogonis</name>
    <dbReference type="NCBI Taxonomy" id="1211383"/>
    <lineage>
        <taxon>Bacteria</taxon>
        <taxon>Pseudomonadati</taxon>
        <taxon>Pseudomonadota</taxon>
        <taxon>Betaproteobacteria</taxon>
        <taxon>Burkholderiales</taxon>
        <taxon>Burkholderiaceae</taxon>
        <taxon>Paraburkholderia</taxon>
    </lineage>
</organism>
<dbReference type="EMBL" id="SNVI01000001">
    <property type="protein sequence ID" value="TFE43587.1"/>
    <property type="molecule type" value="Genomic_DNA"/>
</dbReference>
<dbReference type="RefSeq" id="WP_134455537.1">
    <property type="nucleotide sequence ID" value="NZ_JBHMFL010000042.1"/>
</dbReference>
<reference evidence="1 2" key="1">
    <citation type="submission" date="2019-03" db="EMBL/GenBank/DDBJ databases">
        <title>Complete Genome Sequence of Paraburkholderia dipogonis ICMP 19430T, a Nitrogen-fixing Symbiont of the South African Invasive Legume Dipogon lignosus in New Zealand.</title>
        <authorList>
            <person name="De Meyer S.E."/>
        </authorList>
    </citation>
    <scope>NUCLEOTIDE SEQUENCE [LARGE SCALE GENOMIC DNA]</scope>
    <source>
        <strain evidence="1 2">ICMP 19430</strain>
    </source>
</reference>
<evidence type="ECO:0000313" key="1">
    <source>
        <dbReference type="EMBL" id="TFE43587.1"/>
    </source>
</evidence>
<evidence type="ECO:0000313" key="2">
    <source>
        <dbReference type="Proteomes" id="UP000297385"/>
    </source>
</evidence>
<sequence>MEDKKGWVTTAKKDGSVLIDPFYTTNPLYFAQHDEWDWQPCDAALAEREVARQMNGSSMDNERA</sequence>